<reference evidence="1 2" key="1">
    <citation type="journal article" date="2019" name="Sci. Rep.">
        <title>Orb-weaving spider Araneus ventricosus genome elucidates the spidroin gene catalogue.</title>
        <authorList>
            <person name="Kono N."/>
            <person name="Nakamura H."/>
            <person name="Ohtoshi R."/>
            <person name="Moran D.A.P."/>
            <person name="Shinohara A."/>
            <person name="Yoshida Y."/>
            <person name="Fujiwara M."/>
            <person name="Mori M."/>
            <person name="Tomita M."/>
            <person name="Arakawa K."/>
        </authorList>
    </citation>
    <scope>NUCLEOTIDE SEQUENCE [LARGE SCALE GENOMIC DNA]</scope>
</reference>
<evidence type="ECO:0000313" key="2">
    <source>
        <dbReference type="Proteomes" id="UP000499080"/>
    </source>
</evidence>
<accession>A0A4Y2RKB3</accession>
<organism evidence="1 2">
    <name type="scientific">Araneus ventricosus</name>
    <name type="common">Orbweaver spider</name>
    <name type="synonym">Epeira ventricosa</name>
    <dbReference type="NCBI Taxonomy" id="182803"/>
    <lineage>
        <taxon>Eukaryota</taxon>
        <taxon>Metazoa</taxon>
        <taxon>Ecdysozoa</taxon>
        <taxon>Arthropoda</taxon>
        <taxon>Chelicerata</taxon>
        <taxon>Arachnida</taxon>
        <taxon>Araneae</taxon>
        <taxon>Araneomorphae</taxon>
        <taxon>Entelegynae</taxon>
        <taxon>Araneoidea</taxon>
        <taxon>Araneidae</taxon>
        <taxon>Araneus</taxon>
    </lineage>
</organism>
<comment type="caution">
    <text evidence="1">The sequence shown here is derived from an EMBL/GenBank/DDBJ whole genome shotgun (WGS) entry which is preliminary data.</text>
</comment>
<gene>
    <name evidence="1" type="ORF">AVEN_147798_1</name>
</gene>
<protein>
    <submittedName>
        <fullName evidence="1">Uncharacterized protein</fullName>
    </submittedName>
</protein>
<dbReference type="AlphaFoldDB" id="A0A4Y2RKB3"/>
<dbReference type="Proteomes" id="UP000499080">
    <property type="component" value="Unassembled WGS sequence"/>
</dbReference>
<keyword evidence="2" id="KW-1185">Reference proteome</keyword>
<sequence length="99" mass="11211">MNRFIASKAVTDFSQKVKHCLAEIGKLSPSPQTESIITPKPLCSSYDERIAKSGPMEKIVEISLLDEFSLYLQKPLLPRWSDLSIFGIRIKFVCQVCHL</sequence>
<proteinExistence type="predicted"/>
<name>A0A4Y2RKB3_ARAVE</name>
<evidence type="ECO:0000313" key="1">
    <source>
        <dbReference type="EMBL" id="GBN76088.1"/>
    </source>
</evidence>
<dbReference type="EMBL" id="BGPR01017416">
    <property type="protein sequence ID" value="GBN76088.1"/>
    <property type="molecule type" value="Genomic_DNA"/>
</dbReference>